<dbReference type="AlphaFoldDB" id="A0A521AGJ1"/>
<dbReference type="Proteomes" id="UP000320300">
    <property type="component" value="Unassembled WGS sequence"/>
</dbReference>
<dbReference type="EMBL" id="FXTN01000001">
    <property type="protein sequence ID" value="SMO33820.1"/>
    <property type="molecule type" value="Genomic_DNA"/>
</dbReference>
<sequence>MNLSEKYHKYIKCLNSGDLDQLADFVCEDVVYNGSAVGLQGYRRMLEGNYADIPDLSFVVELLVADSLTVASRLYFNCRPQAEFRGLQINGQQIEFHENVFYRFRDGKIAQVWSVIDQAEIQQQILHS</sequence>
<keyword evidence="2" id="KW-1185">Reference proteome</keyword>
<dbReference type="Gene3D" id="3.10.450.50">
    <property type="match status" value="1"/>
</dbReference>
<name>A0A521AGJ1_9SPHI</name>
<evidence type="ECO:0008006" key="3">
    <source>
        <dbReference type="Google" id="ProtNLM"/>
    </source>
</evidence>
<dbReference type="SUPFAM" id="SSF54427">
    <property type="entry name" value="NTF2-like"/>
    <property type="match status" value="1"/>
</dbReference>
<organism evidence="1 2">
    <name type="scientific">Pedobacter westerhofensis</name>
    <dbReference type="NCBI Taxonomy" id="425512"/>
    <lineage>
        <taxon>Bacteria</taxon>
        <taxon>Pseudomonadati</taxon>
        <taxon>Bacteroidota</taxon>
        <taxon>Sphingobacteriia</taxon>
        <taxon>Sphingobacteriales</taxon>
        <taxon>Sphingobacteriaceae</taxon>
        <taxon>Pedobacter</taxon>
    </lineage>
</organism>
<protein>
    <recommendedName>
        <fullName evidence="3">Ester cyclase</fullName>
    </recommendedName>
</protein>
<dbReference type="InterPro" id="IPR032710">
    <property type="entry name" value="NTF2-like_dom_sf"/>
</dbReference>
<dbReference type="InterPro" id="IPR009959">
    <property type="entry name" value="Cyclase_SnoaL-like"/>
</dbReference>
<dbReference type="PANTHER" id="PTHR38436">
    <property type="entry name" value="POLYKETIDE CYCLASE SNOAL-LIKE DOMAIN"/>
    <property type="match status" value="1"/>
</dbReference>
<accession>A0A521AGJ1</accession>
<dbReference type="GO" id="GO:0030638">
    <property type="term" value="P:polyketide metabolic process"/>
    <property type="evidence" value="ECO:0007669"/>
    <property type="project" value="InterPro"/>
</dbReference>
<reference evidence="1 2" key="1">
    <citation type="submission" date="2017-05" db="EMBL/GenBank/DDBJ databases">
        <authorList>
            <person name="Varghese N."/>
            <person name="Submissions S."/>
        </authorList>
    </citation>
    <scope>NUCLEOTIDE SEQUENCE [LARGE SCALE GENOMIC DNA]</scope>
    <source>
        <strain evidence="1 2">DSM 19036</strain>
    </source>
</reference>
<dbReference type="PANTHER" id="PTHR38436:SF1">
    <property type="entry name" value="ESTER CYCLASE"/>
    <property type="match status" value="1"/>
</dbReference>
<gene>
    <name evidence="1" type="ORF">SAMN06265348_101162</name>
</gene>
<dbReference type="OrthoDB" id="7876517at2"/>
<evidence type="ECO:0000313" key="1">
    <source>
        <dbReference type="EMBL" id="SMO33820.1"/>
    </source>
</evidence>
<evidence type="ECO:0000313" key="2">
    <source>
        <dbReference type="Proteomes" id="UP000320300"/>
    </source>
</evidence>
<proteinExistence type="predicted"/>
<dbReference type="Pfam" id="PF07366">
    <property type="entry name" value="SnoaL"/>
    <property type="match status" value="1"/>
</dbReference>
<dbReference type="RefSeq" id="WP_142526283.1">
    <property type="nucleotide sequence ID" value="NZ_CBCSJO010000002.1"/>
</dbReference>